<proteinExistence type="predicted"/>
<name>A0ACB7GBU5_MANES</name>
<dbReference type="Proteomes" id="UP000091857">
    <property type="component" value="Chromosome 16"/>
</dbReference>
<accession>A0ACB7GBU5</accession>
<reference evidence="2" key="1">
    <citation type="journal article" date="2016" name="Nat. Biotechnol.">
        <title>Sequencing wild and cultivated cassava and related species reveals extensive interspecific hybridization and genetic diversity.</title>
        <authorList>
            <person name="Bredeson J.V."/>
            <person name="Lyons J.B."/>
            <person name="Prochnik S.E."/>
            <person name="Wu G.A."/>
            <person name="Ha C.M."/>
            <person name="Edsinger-Gonzales E."/>
            <person name="Grimwood J."/>
            <person name="Schmutz J."/>
            <person name="Rabbi I.Y."/>
            <person name="Egesi C."/>
            <person name="Nauluvula P."/>
            <person name="Lebot V."/>
            <person name="Ndunguru J."/>
            <person name="Mkamilo G."/>
            <person name="Bart R.S."/>
            <person name="Setter T.L."/>
            <person name="Gleadow R.M."/>
            <person name="Kulakow P."/>
            <person name="Ferguson M.E."/>
            <person name="Rounsley S."/>
            <person name="Rokhsar D.S."/>
        </authorList>
    </citation>
    <scope>NUCLEOTIDE SEQUENCE [LARGE SCALE GENOMIC DNA]</scope>
    <source>
        <strain evidence="2">cv. AM560-2</strain>
    </source>
</reference>
<organism evidence="1 2">
    <name type="scientific">Manihot esculenta</name>
    <name type="common">Cassava</name>
    <name type="synonym">Jatropha manihot</name>
    <dbReference type="NCBI Taxonomy" id="3983"/>
    <lineage>
        <taxon>Eukaryota</taxon>
        <taxon>Viridiplantae</taxon>
        <taxon>Streptophyta</taxon>
        <taxon>Embryophyta</taxon>
        <taxon>Tracheophyta</taxon>
        <taxon>Spermatophyta</taxon>
        <taxon>Magnoliopsida</taxon>
        <taxon>eudicotyledons</taxon>
        <taxon>Gunneridae</taxon>
        <taxon>Pentapetalae</taxon>
        <taxon>rosids</taxon>
        <taxon>fabids</taxon>
        <taxon>Malpighiales</taxon>
        <taxon>Euphorbiaceae</taxon>
        <taxon>Crotonoideae</taxon>
        <taxon>Manihoteae</taxon>
        <taxon>Manihot</taxon>
    </lineage>
</organism>
<evidence type="ECO:0000313" key="2">
    <source>
        <dbReference type="Proteomes" id="UP000091857"/>
    </source>
</evidence>
<comment type="caution">
    <text evidence="1">The sequence shown here is derived from an EMBL/GenBank/DDBJ whole genome shotgun (WGS) entry which is preliminary data.</text>
</comment>
<keyword evidence="2" id="KW-1185">Reference proteome</keyword>
<dbReference type="EMBL" id="CM004402">
    <property type="protein sequence ID" value="KAG8636191.1"/>
    <property type="molecule type" value="Genomic_DNA"/>
</dbReference>
<sequence length="239" mass="26252">MNNGDRWKTNGLGMSVGKRIVINMEWGNFRSSHLPLTEFDQALDVESLNPGEQIFEKLISGMYLGEIVRRVLLRMAQEAAFFGDVVPPKLEIPFILRTPHMSAMHHDTSSDLKVVGSKLKDILEISNTSLKMRKAIVELCDIVATRGARLSAAGIMGILKKLGRDAVKDGEKQKSVIALDGGLFEHYTKFRSSMESTLKELLGEEISESIIIEHSNDGSGIGAALLAASHSQYLEVAEA</sequence>
<protein>
    <submittedName>
        <fullName evidence="1">Uncharacterized protein</fullName>
    </submittedName>
</protein>
<gene>
    <name evidence="1" type="ORF">MANES_16G108900v8</name>
</gene>
<evidence type="ECO:0000313" key="1">
    <source>
        <dbReference type="EMBL" id="KAG8636191.1"/>
    </source>
</evidence>